<dbReference type="EMBL" id="JN606071">
    <property type="protein sequence ID" value="AFK13832.1"/>
    <property type="molecule type" value="Genomic_DNA"/>
</dbReference>
<proteinExistence type="predicted"/>
<dbReference type="Gene3D" id="3.30.930.10">
    <property type="entry name" value="Bira Bifunctional Protein, Domain 2"/>
    <property type="match status" value="1"/>
</dbReference>
<accession>J3S668</accession>
<keyword evidence="3" id="KW-0436">Ligase</keyword>
<feature type="region of interest" description="Disordered" evidence="1">
    <location>
        <begin position="1"/>
        <end position="41"/>
    </location>
</feature>
<dbReference type="AlphaFoldDB" id="J3S668"/>
<keyword evidence="2" id="KW-0812">Transmembrane</keyword>
<dbReference type="InterPro" id="IPR045864">
    <property type="entry name" value="aa-tRNA-synth_II/BPL/LPL"/>
</dbReference>
<evidence type="ECO:0000256" key="2">
    <source>
        <dbReference type="SAM" id="Phobius"/>
    </source>
</evidence>
<name>J3S668_BETVV</name>
<evidence type="ECO:0000256" key="1">
    <source>
        <dbReference type="SAM" id="MobiDB-lite"/>
    </source>
</evidence>
<organism evidence="3">
    <name type="scientific">Beta vulgaris subsp. vulgaris</name>
    <name type="common">Beet</name>
    <dbReference type="NCBI Taxonomy" id="3555"/>
    <lineage>
        <taxon>Eukaryota</taxon>
        <taxon>Viridiplantae</taxon>
        <taxon>Streptophyta</taxon>
        <taxon>Embryophyta</taxon>
        <taxon>Tracheophyta</taxon>
        <taxon>Spermatophyta</taxon>
        <taxon>Magnoliopsida</taxon>
        <taxon>eudicotyledons</taxon>
        <taxon>Gunneridae</taxon>
        <taxon>Pentapetalae</taxon>
        <taxon>Caryophyllales</taxon>
        <taxon>Chenopodiaceae</taxon>
        <taxon>Betoideae</taxon>
        <taxon>Beta</taxon>
    </lineage>
</organism>
<feature type="transmembrane region" description="Helical" evidence="2">
    <location>
        <begin position="56"/>
        <end position="76"/>
    </location>
</feature>
<protein>
    <submittedName>
        <fullName evidence="3">Proline-tRNA ligase OVA6</fullName>
    </submittedName>
</protein>
<evidence type="ECO:0000313" key="3">
    <source>
        <dbReference type="EMBL" id="AFK13832.1"/>
    </source>
</evidence>
<sequence>MRWTNKAATRSRRKKGQRKEERKEERERRKKKKEEKDPCRIPVKSSESRCRVLKNIFIYFFWLKPSKITMVAWWVLNLEFGTYQRDEESELQATTPPTKSKSEDRAITPRSQDFNAWYLDIIAHARDVNGSGSGRLIRHPLTIRLNRVFHPSIKTDGPGDRVVRWILPSLAHAELADYGPIRGTMVIRPYGYAIWESIQFFQVTTFALNFFVFGFIGSSTEFLKLVIFDRNSEEIFIFRSILDYSYGFLLDCSILDSY</sequence>
<keyword evidence="2" id="KW-1133">Transmembrane helix</keyword>
<feature type="region of interest" description="Disordered" evidence="1">
    <location>
        <begin position="87"/>
        <end position="106"/>
    </location>
</feature>
<keyword evidence="2" id="KW-0472">Membrane</keyword>
<feature type="compositionally biased region" description="Basic and acidic residues" evidence="1">
    <location>
        <begin position="18"/>
        <end position="27"/>
    </location>
</feature>
<reference evidence="3" key="1">
    <citation type="submission" date="2011-08" db="EMBL/GenBank/DDBJ databases">
        <authorList>
            <person name="Xu D.-C."/>
            <person name="Zhang C.-L."/>
        </authorList>
    </citation>
    <scope>NUCLEOTIDE SEQUENCE</scope>
</reference>
<dbReference type="GO" id="GO:0016874">
    <property type="term" value="F:ligase activity"/>
    <property type="evidence" value="ECO:0007669"/>
    <property type="project" value="UniProtKB-KW"/>
</dbReference>